<gene>
    <name evidence="4" type="ORF">ICC18_13405</name>
</gene>
<dbReference type="GO" id="GO:0008080">
    <property type="term" value="F:N-acetyltransferase activity"/>
    <property type="evidence" value="ECO:0007669"/>
    <property type="project" value="UniProtKB-ARBA"/>
</dbReference>
<organism evidence="4 5">
    <name type="scientific">Paenibacillus sedimenti</name>
    <dbReference type="NCBI Taxonomy" id="2770274"/>
    <lineage>
        <taxon>Bacteria</taxon>
        <taxon>Bacillati</taxon>
        <taxon>Bacillota</taxon>
        <taxon>Bacilli</taxon>
        <taxon>Bacillales</taxon>
        <taxon>Paenibacillaceae</taxon>
        <taxon>Paenibacillus</taxon>
    </lineage>
</organism>
<dbReference type="Proteomes" id="UP000650466">
    <property type="component" value="Unassembled WGS sequence"/>
</dbReference>
<dbReference type="PROSITE" id="PS51186">
    <property type="entry name" value="GNAT"/>
    <property type="match status" value="1"/>
</dbReference>
<evidence type="ECO:0000256" key="2">
    <source>
        <dbReference type="ARBA" id="ARBA00023315"/>
    </source>
</evidence>
<dbReference type="EMBL" id="JACVVD010000004">
    <property type="protein sequence ID" value="MBD0381116.1"/>
    <property type="molecule type" value="Genomic_DNA"/>
</dbReference>
<evidence type="ECO:0000313" key="4">
    <source>
        <dbReference type="EMBL" id="MBD0381116.1"/>
    </source>
</evidence>
<evidence type="ECO:0000259" key="3">
    <source>
        <dbReference type="PROSITE" id="PS51186"/>
    </source>
</evidence>
<dbReference type="CDD" id="cd04301">
    <property type="entry name" value="NAT_SF"/>
    <property type="match status" value="1"/>
</dbReference>
<keyword evidence="1" id="KW-0808">Transferase</keyword>
<dbReference type="InterPro" id="IPR016181">
    <property type="entry name" value="Acyl_CoA_acyltransferase"/>
</dbReference>
<accession>A0A926QIX3</accession>
<dbReference type="PANTHER" id="PTHR10908">
    <property type="entry name" value="SEROTONIN N-ACETYLTRANSFERASE"/>
    <property type="match status" value="1"/>
</dbReference>
<evidence type="ECO:0000256" key="1">
    <source>
        <dbReference type="ARBA" id="ARBA00022679"/>
    </source>
</evidence>
<name>A0A926QIX3_9BACL</name>
<proteinExistence type="predicted"/>
<comment type="caution">
    <text evidence="4">The sequence shown here is derived from an EMBL/GenBank/DDBJ whole genome shotgun (WGS) entry which is preliminary data.</text>
</comment>
<keyword evidence="2" id="KW-0012">Acyltransferase</keyword>
<evidence type="ECO:0000313" key="5">
    <source>
        <dbReference type="Proteomes" id="UP000650466"/>
    </source>
</evidence>
<feature type="domain" description="N-acetyltransferase" evidence="3">
    <location>
        <begin position="1"/>
        <end position="162"/>
    </location>
</feature>
<dbReference type="InterPro" id="IPR051635">
    <property type="entry name" value="SNAT-like"/>
</dbReference>
<dbReference type="RefSeq" id="WP_188174921.1">
    <property type="nucleotide sequence ID" value="NZ_JACVVD010000004.1"/>
</dbReference>
<dbReference type="PANTHER" id="PTHR10908:SF0">
    <property type="entry name" value="SEROTONIN N-ACETYLTRANSFERASE"/>
    <property type="match status" value="1"/>
</dbReference>
<dbReference type="Gene3D" id="3.40.630.30">
    <property type="match status" value="1"/>
</dbReference>
<protein>
    <submittedName>
        <fullName evidence="4">GNAT family N-acetyltransferase</fullName>
    </submittedName>
</protein>
<dbReference type="SUPFAM" id="SSF55729">
    <property type="entry name" value="Acyl-CoA N-acyltransferases (Nat)"/>
    <property type="match status" value="1"/>
</dbReference>
<reference evidence="4" key="1">
    <citation type="submission" date="2020-09" db="EMBL/GenBank/DDBJ databases">
        <title>Draft Genome Sequence of Paenibacillus sp. WST5.</title>
        <authorList>
            <person name="Bao Z."/>
        </authorList>
    </citation>
    <scope>NUCLEOTIDE SEQUENCE</scope>
    <source>
        <strain evidence="4">WST5</strain>
    </source>
</reference>
<sequence>MIIRSAINDQDMRDAYKIEKTVYIPEAAATLEAFFMRKELFGTYFLLAEIEEQIVGVTNGVRLHNVHLADDSIKQVAEFASDGTYFCILTIAVHPDYQRQGIASKLLKHVIQQAKRDQLKGIVLMCEEHLIEFYVKHGFHYVSPSSSTHGGIQWHEMSLNLK</sequence>
<dbReference type="AlphaFoldDB" id="A0A926QIX3"/>
<dbReference type="InterPro" id="IPR000182">
    <property type="entry name" value="GNAT_dom"/>
</dbReference>
<dbReference type="Pfam" id="PF00583">
    <property type="entry name" value="Acetyltransf_1"/>
    <property type="match status" value="1"/>
</dbReference>
<keyword evidence="5" id="KW-1185">Reference proteome</keyword>